<evidence type="ECO:0000313" key="1">
    <source>
        <dbReference type="EMBL" id="VDK46593.1"/>
    </source>
</evidence>
<dbReference type="Proteomes" id="UP000271098">
    <property type="component" value="Unassembled WGS sequence"/>
</dbReference>
<gene>
    <name evidence="1" type="ORF">GPUH_LOCUS4676</name>
</gene>
<keyword evidence="2" id="KW-1185">Reference proteome</keyword>
<accession>A0A183D7I5</accession>
<evidence type="ECO:0000313" key="2">
    <source>
        <dbReference type="Proteomes" id="UP000271098"/>
    </source>
</evidence>
<reference evidence="1 2" key="2">
    <citation type="submission" date="2018-11" db="EMBL/GenBank/DDBJ databases">
        <authorList>
            <consortium name="Pathogen Informatics"/>
        </authorList>
    </citation>
    <scope>NUCLEOTIDE SEQUENCE [LARGE SCALE GENOMIC DNA]</scope>
</reference>
<protein>
    <submittedName>
        <fullName evidence="1 3">Uncharacterized protein</fullName>
    </submittedName>
</protein>
<evidence type="ECO:0000313" key="3">
    <source>
        <dbReference type="WBParaSite" id="GPUH_0000468301-mRNA-1"/>
    </source>
</evidence>
<reference evidence="3" key="1">
    <citation type="submission" date="2016-06" db="UniProtKB">
        <authorList>
            <consortium name="WormBaseParasite"/>
        </authorList>
    </citation>
    <scope>IDENTIFICATION</scope>
</reference>
<dbReference type="AlphaFoldDB" id="A0A183D7I5"/>
<dbReference type="EMBL" id="UYRT01009111">
    <property type="protein sequence ID" value="VDK46593.1"/>
    <property type="molecule type" value="Genomic_DNA"/>
</dbReference>
<name>A0A183D7I5_9BILA</name>
<proteinExistence type="predicted"/>
<organism evidence="3">
    <name type="scientific">Gongylonema pulchrum</name>
    <dbReference type="NCBI Taxonomy" id="637853"/>
    <lineage>
        <taxon>Eukaryota</taxon>
        <taxon>Metazoa</taxon>
        <taxon>Ecdysozoa</taxon>
        <taxon>Nematoda</taxon>
        <taxon>Chromadorea</taxon>
        <taxon>Rhabditida</taxon>
        <taxon>Spirurina</taxon>
        <taxon>Spiruromorpha</taxon>
        <taxon>Spiruroidea</taxon>
        <taxon>Gongylonematidae</taxon>
        <taxon>Gongylonema</taxon>
    </lineage>
</organism>
<sequence>MQNSASSPSVPFEGAWIMEECEPTSIDSSTGIQTLLEAVSPTAVQRFPSSSDVPAEYSVSLFGTAP</sequence>
<dbReference type="WBParaSite" id="GPUH_0000468301-mRNA-1">
    <property type="protein sequence ID" value="GPUH_0000468301-mRNA-1"/>
    <property type="gene ID" value="GPUH_0000468301"/>
</dbReference>